<dbReference type="PANTHER" id="PTHR30582">
    <property type="entry name" value="L,D-TRANSPEPTIDASE"/>
    <property type="match status" value="1"/>
</dbReference>
<comment type="pathway">
    <text evidence="1 7">Cell wall biogenesis; peptidoglycan biosynthesis.</text>
</comment>
<feature type="active site" description="Nucleophile" evidence="7">
    <location>
        <position position="250"/>
    </location>
</feature>
<comment type="caution">
    <text evidence="10">The sequence shown here is derived from an EMBL/GenBank/DDBJ whole genome shotgun (WGS) entry which is preliminary data.</text>
</comment>
<evidence type="ECO:0000256" key="1">
    <source>
        <dbReference type="ARBA" id="ARBA00004752"/>
    </source>
</evidence>
<organism evidence="10 11">
    <name type="scientific">Rubrivirga litoralis</name>
    <dbReference type="NCBI Taxonomy" id="3075598"/>
    <lineage>
        <taxon>Bacteria</taxon>
        <taxon>Pseudomonadati</taxon>
        <taxon>Rhodothermota</taxon>
        <taxon>Rhodothermia</taxon>
        <taxon>Rhodothermales</taxon>
        <taxon>Rubricoccaceae</taxon>
        <taxon>Rubrivirga</taxon>
    </lineage>
</organism>
<accession>A0ABU3BSK9</accession>
<dbReference type="RefSeq" id="WP_311664037.1">
    <property type="nucleotide sequence ID" value="NZ_JAVRHT010000025.1"/>
</dbReference>
<dbReference type="EMBL" id="JAVRHT010000025">
    <property type="protein sequence ID" value="MDT0632281.1"/>
    <property type="molecule type" value="Genomic_DNA"/>
</dbReference>
<comment type="similarity">
    <text evidence="2">Belongs to the YkuD family.</text>
</comment>
<dbReference type="PROSITE" id="PS52029">
    <property type="entry name" value="LD_TPASE"/>
    <property type="match status" value="1"/>
</dbReference>
<reference evidence="10 11" key="1">
    <citation type="submission" date="2023-09" db="EMBL/GenBank/DDBJ databases">
        <authorList>
            <person name="Rey-Velasco X."/>
        </authorList>
    </citation>
    <scope>NUCLEOTIDE SEQUENCE [LARGE SCALE GENOMIC DNA]</scope>
    <source>
        <strain evidence="10 11">F394</strain>
    </source>
</reference>
<evidence type="ECO:0000256" key="6">
    <source>
        <dbReference type="ARBA" id="ARBA00023316"/>
    </source>
</evidence>
<evidence type="ECO:0000256" key="3">
    <source>
        <dbReference type="ARBA" id="ARBA00022679"/>
    </source>
</evidence>
<dbReference type="InterPro" id="IPR038063">
    <property type="entry name" value="Transpep_catalytic_dom"/>
</dbReference>
<keyword evidence="3 10" id="KW-0808">Transferase</keyword>
<dbReference type="CDD" id="cd16913">
    <property type="entry name" value="YkuD_like"/>
    <property type="match status" value="1"/>
</dbReference>
<feature type="domain" description="L,D-TPase catalytic" evidence="9">
    <location>
        <begin position="153"/>
        <end position="294"/>
    </location>
</feature>
<evidence type="ECO:0000256" key="2">
    <source>
        <dbReference type="ARBA" id="ARBA00005992"/>
    </source>
</evidence>
<dbReference type="GO" id="GO:0016740">
    <property type="term" value="F:transferase activity"/>
    <property type="evidence" value="ECO:0007669"/>
    <property type="project" value="UniProtKB-KW"/>
</dbReference>
<feature type="active site" description="Proton donor/acceptor" evidence="7">
    <location>
        <position position="236"/>
    </location>
</feature>
<proteinExistence type="inferred from homology"/>
<name>A0ABU3BSK9_9BACT</name>
<feature type="signal peptide" evidence="8">
    <location>
        <begin position="1"/>
        <end position="25"/>
    </location>
</feature>
<keyword evidence="4 7" id="KW-0133">Cell shape</keyword>
<dbReference type="Proteomes" id="UP001267426">
    <property type="component" value="Unassembled WGS sequence"/>
</dbReference>
<gene>
    <name evidence="10" type="ORF">RM540_11035</name>
</gene>
<evidence type="ECO:0000313" key="11">
    <source>
        <dbReference type="Proteomes" id="UP001267426"/>
    </source>
</evidence>
<evidence type="ECO:0000256" key="8">
    <source>
        <dbReference type="SAM" id="SignalP"/>
    </source>
</evidence>
<evidence type="ECO:0000313" key="10">
    <source>
        <dbReference type="EMBL" id="MDT0632281.1"/>
    </source>
</evidence>
<protein>
    <submittedName>
        <fullName evidence="10">L,D-transpeptidase</fullName>
        <ecNumber evidence="10">2.-.-.-</ecNumber>
    </submittedName>
</protein>
<dbReference type="InterPro" id="IPR050979">
    <property type="entry name" value="LD-transpeptidase"/>
</dbReference>
<dbReference type="Pfam" id="PF03734">
    <property type="entry name" value="YkuD"/>
    <property type="match status" value="1"/>
</dbReference>
<evidence type="ECO:0000256" key="4">
    <source>
        <dbReference type="ARBA" id="ARBA00022960"/>
    </source>
</evidence>
<dbReference type="EC" id="2.-.-.-" evidence="10"/>
<keyword evidence="6 7" id="KW-0961">Cell wall biogenesis/degradation</keyword>
<dbReference type="Gene3D" id="2.40.440.10">
    <property type="entry name" value="L,D-transpeptidase catalytic domain-like"/>
    <property type="match status" value="1"/>
</dbReference>
<dbReference type="PANTHER" id="PTHR30582:SF2">
    <property type="entry name" value="L,D-TRANSPEPTIDASE YCIB-RELATED"/>
    <property type="match status" value="1"/>
</dbReference>
<evidence type="ECO:0000259" key="9">
    <source>
        <dbReference type="PROSITE" id="PS52029"/>
    </source>
</evidence>
<dbReference type="InterPro" id="IPR005490">
    <property type="entry name" value="LD_TPept_cat_dom"/>
</dbReference>
<keyword evidence="11" id="KW-1185">Reference proteome</keyword>
<keyword evidence="5 7" id="KW-0573">Peptidoglycan synthesis</keyword>
<sequence length="343" mass="38451">MRLSRYALALPALLGAALLVTPAAAQSAADRAADGAISQDFQEDEPVTYFSQSWLIDTMNRRTSESIRDVPRVHYGYYVVPEDQNRLEARLALYNKFGGDRDVIKPLLWLLNRNDLENLSPGDTLVVPSEFGLDFRAYSPFPRYYAGAADLDKVVILDKQIQAWGAYHRGELARWGIINTGVESARTPSGRFNVNWKQDYRVSTLSPGFGSSAPDAELWEMYWVMNLHEARGIHMHQYALPTSGPASHGCIRMLEPDAKWLYGWTDTWEVENQRDPISSVGADIVDQGTMVLIIGDDISEPPRPFLHRDAYPVIRMVDLPPDPYAVPAGSPQQKAFDRLGGRV</sequence>
<keyword evidence="8" id="KW-0732">Signal</keyword>
<dbReference type="SUPFAM" id="SSF141523">
    <property type="entry name" value="L,D-transpeptidase catalytic domain-like"/>
    <property type="match status" value="1"/>
</dbReference>
<feature type="chain" id="PRO_5045253252" evidence="8">
    <location>
        <begin position="26"/>
        <end position="343"/>
    </location>
</feature>
<evidence type="ECO:0000256" key="5">
    <source>
        <dbReference type="ARBA" id="ARBA00022984"/>
    </source>
</evidence>
<evidence type="ECO:0000256" key="7">
    <source>
        <dbReference type="PROSITE-ProRule" id="PRU01373"/>
    </source>
</evidence>